<keyword evidence="2" id="KW-1185">Reference proteome</keyword>
<reference evidence="1 2" key="1">
    <citation type="journal article" date="2016" name="Nat. Commun.">
        <title>Ectomycorrhizal ecology is imprinted in the genome of the dominant symbiotic fungus Cenococcum geophilum.</title>
        <authorList>
            <consortium name="DOE Joint Genome Institute"/>
            <person name="Peter M."/>
            <person name="Kohler A."/>
            <person name="Ohm R.A."/>
            <person name="Kuo A."/>
            <person name="Krutzmann J."/>
            <person name="Morin E."/>
            <person name="Arend M."/>
            <person name="Barry K.W."/>
            <person name="Binder M."/>
            <person name="Choi C."/>
            <person name="Clum A."/>
            <person name="Copeland A."/>
            <person name="Grisel N."/>
            <person name="Haridas S."/>
            <person name="Kipfer T."/>
            <person name="LaButti K."/>
            <person name="Lindquist E."/>
            <person name="Lipzen A."/>
            <person name="Maire R."/>
            <person name="Meier B."/>
            <person name="Mihaltcheva S."/>
            <person name="Molinier V."/>
            <person name="Murat C."/>
            <person name="Poggeler S."/>
            <person name="Quandt C.A."/>
            <person name="Sperisen C."/>
            <person name="Tritt A."/>
            <person name="Tisserant E."/>
            <person name="Crous P.W."/>
            <person name="Henrissat B."/>
            <person name="Nehls U."/>
            <person name="Egli S."/>
            <person name="Spatafora J.W."/>
            <person name="Grigoriev I.V."/>
            <person name="Martin F.M."/>
        </authorList>
    </citation>
    <scope>NUCLEOTIDE SEQUENCE [LARGE SCALE GENOMIC DNA]</scope>
    <source>
        <strain evidence="1 2">1.58</strain>
    </source>
</reference>
<evidence type="ECO:0000313" key="2">
    <source>
        <dbReference type="Proteomes" id="UP000250078"/>
    </source>
</evidence>
<gene>
    <name evidence="1" type="ORF">K441DRAFT_701158</name>
</gene>
<evidence type="ECO:0000313" key="1">
    <source>
        <dbReference type="EMBL" id="OCK87582.1"/>
    </source>
</evidence>
<sequence>MSEPALQLKSINEDDLCFPILKESLQPNSSRSPAEAACLINALSPTNEKSHDRDHIEGFFTAETCGNHLGAYEAATGSDQVARFTARLLNVGLLGGTNIPIWALRDALEEDISFEPARDTIVAAAAEWILHARNALFTRISKEPANPNTLRATAQGPLYEGKAGLPLERWTFWKRRFREMSDDLKEPVKQAAIKAAEIM</sequence>
<dbReference type="EMBL" id="KV748259">
    <property type="protein sequence ID" value="OCK87582.1"/>
    <property type="molecule type" value="Genomic_DNA"/>
</dbReference>
<organism evidence="1 2">
    <name type="scientific">Cenococcum geophilum 1.58</name>
    <dbReference type="NCBI Taxonomy" id="794803"/>
    <lineage>
        <taxon>Eukaryota</taxon>
        <taxon>Fungi</taxon>
        <taxon>Dikarya</taxon>
        <taxon>Ascomycota</taxon>
        <taxon>Pezizomycotina</taxon>
        <taxon>Dothideomycetes</taxon>
        <taxon>Pleosporomycetidae</taxon>
        <taxon>Gloniales</taxon>
        <taxon>Gloniaceae</taxon>
        <taxon>Cenococcum</taxon>
    </lineage>
</organism>
<dbReference type="Proteomes" id="UP000250078">
    <property type="component" value="Unassembled WGS sequence"/>
</dbReference>
<accession>A0ACC8EMN7</accession>
<name>A0ACC8EMN7_9PEZI</name>
<protein>
    <submittedName>
        <fullName evidence="1">Uncharacterized protein</fullName>
    </submittedName>
</protein>
<proteinExistence type="predicted"/>